<feature type="DNA-binding region" description="H-T-H motif" evidence="2">
    <location>
        <begin position="29"/>
        <end position="48"/>
    </location>
</feature>
<gene>
    <name evidence="4" type="ordered locus">Awo_c12130</name>
</gene>
<name>H6LDV4_ACEWD</name>
<dbReference type="AlphaFoldDB" id="H6LDV4"/>
<dbReference type="HOGENOM" id="CLU_1292105_0_0_9"/>
<feature type="domain" description="HTH tetR-type" evidence="3">
    <location>
        <begin position="6"/>
        <end position="66"/>
    </location>
</feature>
<evidence type="ECO:0000256" key="2">
    <source>
        <dbReference type="PROSITE-ProRule" id="PRU00335"/>
    </source>
</evidence>
<dbReference type="RefSeq" id="WP_014355600.1">
    <property type="nucleotide sequence ID" value="NC_016894.1"/>
</dbReference>
<evidence type="ECO:0000313" key="5">
    <source>
        <dbReference type="Proteomes" id="UP000007177"/>
    </source>
</evidence>
<sequence>MKPLQNNNKIKIFQEAEELFYQNGYTNTSIDEIIKCSQTSKGTFYHYYKSKAELGLYVYRSTYLQHGNVILDLFPNEEYLIRYSLEARIFWYAYYEVNNYRRFYYEISREPLNFQAPAIIKTCLEHTPKKFTKNEIDLIIIAAHGMRQHISHHIFDKLDQFPYQTIYKFTVSHFFKLFEIPDDVIENIMTKSDALFNQLNIQIDKFNHYVTLK</sequence>
<dbReference type="eggNOG" id="COG1309">
    <property type="taxonomic scope" value="Bacteria"/>
</dbReference>
<dbReference type="Pfam" id="PF00440">
    <property type="entry name" value="TetR_N"/>
    <property type="match status" value="1"/>
</dbReference>
<protein>
    <submittedName>
        <fullName evidence="4">Transcriptional regulator</fullName>
    </submittedName>
</protein>
<dbReference type="PRINTS" id="PR00455">
    <property type="entry name" value="HTHTETR"/>
</dbReference>
<dbReference type="Proteomes" id="UP000007177">
    <property type="component" value="Chromosome"/>
</dbReference>
<dbReference type="KEGG" id="awo:Awo_c12130"/>
<accession>H6LDV4</accession>
<proteinExistence type="predicted"/>
<dbReference type="PROSITE" id="PS50977">
    <property type="entry name" value="HTH_TETR_2"/>
    <property type="match status" value="1"/>
</dbReference>
<reference evidence="5" key="1">
    <citation type="submission" date="2011-07" db="EMBL/GenBank/DDBJ databases">
        <title>Complete genome sequence of Acetobacterium woodii.</title>
        <authorList>
            <person name="Poehlein A."/>
            <person name="Schmidt S."/>
            <person name="Kaster A.-K."/>
            <person name="Goenrich M."/>
            <person name="Vollmers J."/>
            <person name="Thuermer A."/>
            <person name="Gottschalk G."/>
            <person name="Thauer R.K."/>
            <person name="Daniel R."/>
            <person name="Mueller V."/>
        </authorList>
    </citation>
    <scope>NUCLEOTIDE SEQUENCE [LARGE SCALE GENOMIC DNA]</scope>
    <source>
        <strain evidence="5">ATCC 29683 / DSM 1030 / JCM 2381 / KCTC 1655 / WB1</strain>
    </source>
</reference>
<dbReference type="InterPro" id="IPR009057">
    <property type="entry name" value="Homeodomain-like_sf"/>
</dbReference>
<keyword evidence="5" id="KW-1185">Reference proteome</keyword>
<dbReference type="SUPFAM" id="SSF46689">
    <property type="entry name" value="Homeodomain-like"/>
    <property type="match status" value="1"/>
</dbReference>
<dbReference type="EMBL" id="CP002987">
    <property type="protein sequence ID" value="AFA47997.1"/>
    <property type="molecule type" value="Genomic_DNA"/>
</dbReference>
<dbReference type="Gene3D" id="1.10.357.10">
    <property type="entry name" value="Tetracycline Repressor, domain 2"/>
    <property type="match status" value="1"/>
</dbReference>
<dbReference type="OrthoDB" id="9812484at2"/>
<evidence type="ECO:0000313" key="4">
    <source>
        <dbReference type="EMBL" id="AFA47997.1"/>
    </source>
</evidence>
<dbReference type="InterPro" id="IPR001647">
    <property type="entry name" value="HTH_TetR"/>
</dbReference>
<organism evidence="4 5">
    <name type="scientific">Acetobacterium woodii (strain ATCC 29683 / DSM 1030 / JCM 2381 / KCTC 1655 / WB1)</name>
    <dbReference type="NCBI Taxonomy" id="931626"/>
    <lineage>
        <taxon>Bacteria</taxon>
        <taxon>Bacillati</taxon>
        <taxon>Bacillota</taxon>
        <taxon>Clostridia</taxon>
        <taxon>Eubacteriales</taxon>
        <taxon>Eubacteriaceae</taxon>
        <taxon>Acetobacterium</taxon>
    </lineage>
</organism>
<dbReference type="GO" id="GO:0003677">
    <property type="term" value="F:DNA binding"/>
    <property type="evidence" value="ECO:0007669"/>
    <property type="project" value="UniProtKB-UniRule"/>
</dbReference>
<keyword evidence="1 2" id="KW-0238">DNA-binding</keyword>
<evidence type="ECO:0000259" key="3">
    <source>
        <dbReference type="PROSITE" id="PS50977"/>
    </source>
</evidence>
<evidence type="ECO:0000256" key="1">
    <source>
        <dbReference type="ARBA" id="ARBA00023125"/>
    </source>
</evidence>
<reference evidence="4 5" key="2">
    <citation type="journal article" date="2012" name="PLoS ONE">
        <title>An ancient pathway combining carbon dioxide fixation with the generation and utilization of a sodium ion gradient for ATP synthesis.</title>
        <authorList>
            <person name="Poehlein A."/>
            <person name="Schmidt S."/>
            <person name="Kaster A.K."/>
            <person name="Goenrich M."/>
            <person name="Vollmers J."/>
            <person name="Thurmer A."/>
            <person name="Bertsch J."/>
            <person name="Schuchmann K."/>
            <person name="Voigt B."/>
            <person name="Hecker M."/>
            <person name="Daniel R."/>
            <person name="Thauer R.K."/>
            <person name="Gottschalk G."/>
            <person name="Muller V."/>
        </authorList>
    </citation>
    <scope>NUCLEOTIDE SEQUENCE [LARGE SCALE GENOMIC DNA]</scope>
    <source>
        <strain evidence="5">ATCC 29683 / DSM 1030 / JCM 2381 / KCTC 1655 / WB1</strain>
    </source>
</reference>